<feature type="transmembrane region" description="Helical" evidence="1">
    <location>
        <begin position="227"/>
        <end position="250"/>
    </location>
</feature>
<feature type="transmembrane region" description="Helical" evidence="1">
    <location>
        <begin position="62"/>
        <end position="86"/>
    </location>
</feature>
<feature type="transmembrane region" description="Helical" evidence="1">
    <location>
        <begin position="102"/>
        <end position="120"/>
    </location>
</feature>
<feature type="transmembrane region" description="Helical" evidence="1">
    <location>
        <begin position="161"/>
        <end position="181"/>
    </location>
</feature>
<feature type="transmembrane region" description="Helical" evidence="1">
    <location>
        <begin position="375"/>
        <end position="393"/>
    </location>
</feature>
<feature type="transmembrane region" description="Helical" evidence="1">
    <location>
        <begin position="186"/>
        <end position="207"/>
    </location>
</feature>
<dbReference type="AlphaFoldDB" id="A0A2M8KDN1"/>
<sequence>MWFSISGVYLLIASVSILSIAIFLKNPLKISNDRKEDLLKLTLILFVLINFSINVVDINGELSFAMVVNRLSLFLSILGSLLFFLYSGGQNKIFNFLFNKKFLILIILAFVIELTSIRILKTPDIDVLGVLKNGPLRVLALQNPYETSATNNKLSDVNFGYYHYAYGPTTIYLFLPFDFIFKDPRYLLIIASMVTAYTLYMIAKLSGQGELVSQLLPLIYLFNPRTFYFLSYVLTDGLIISLMGLALLFLAKNRFKLFSVAVAFALGIKIFYAIPFFFFLKLKALRKPGVILWGFLTLFLIHMPFVLLNFRALYKSIVSINTNPEVFSLLRRAGLTFATLMDRQFHYYPPEKFFVISILLIILIAWIFIPKAKNLANAICGVSVVFVLSVFFGPIGNGNYYSTASGLLLFALASFNLNND</sequence>
<organism evidence="2 3">
    <name type="scientific">Candidatus Portnoybacteria bacterium CG10_big_fil_rev_8_21_14_0_10_36_7</name>
    <dbReference type="NCBI Taxonomy" id="1974812"/>
    <lineage>
        <taxon>Bacteria</taxon>
        <taxon>Candidatus Portnoyibacteriota</taxon>
    </lineage>
</organism>
<reference evidence="3" key="1">
    <citation type="submission" date="2017-09" db="EMBL/GenBank/DDBJ databases">
        <title>Depth-based differentiation of microbial function through sediment-hosted aquifers and enrichment of novel symbionts in the deep terrestrial subsurface.</title>
        <authorList>
            <person name="Probst A.J."/>
            <person name="Ladd B."/>
            <person name="Jarett J.K."/>
            <person name="Geller-Mcgrath D.E."/>
            <person name="Sieber C.M.K."/>
            <person name="Emerson J.B."/>
            <person name="Anantharaman K."/>
            <person name="Thomas B.C."/>
            <person name="Malmstrom R."/>
            <person name="Stieglmeier M."/>
            <person name="Klingl A."/>
            <person name="Woyke T."/>
            <person name="Ryan C.M."/>
            <person name="Banfield J.F."/>
        </authorList>
    </citation>
    <scope>NUCLEOTIDE SEQUENCE [LARGE SCALE GENOMIC DNA]</scope>
</reference>
<evidence type="ECO:0008006" key="4">
    <source>
        <dbReference type="Google" id="ProtNLM"/>
    </source>
</evidence>
<keyword evidence="1" id="KW-1133">Transmembrane helix</keyword>
<dbReference type="EMBL" id="PFDW01000062">
    <property type="protein sequence ID" value="PJE58028.1"/>
    <property type="molecule type" value="Genomic_DNA"/>
</dbReference>
<proteinExistence type="predicted"/>
<evidence type="ECO:0000313" key="2">
    <source>
        <dbReference type="EMBL" id="PJE58028.1"/>
    </source>
</evidence>
<dbReference type="Proteomes" id="UP000231450">
    <property type="component" value="Unassembled WGS sequence"/>
</dbReference>
<keyword evidence="1" id="KW-0472">Membrane</keyword>
<comment type="caution">
    <text evidence="2">The sequence shown here is derived from an EMBL/GenBank/DDBJ whole genome shotgun (WGS) entry which is preliminary data.</text>
</comment>
<gene>
    <name evidence="2" type="ORF">COU81_02940</name>
</gene>
<accession>A0A2M8KDN1</accession>
<protein>
    <recommendedName>
        <fullName evidence="4">DUF2029 domain-containing protein</fullName>
    </recommendedName>
</protein>
<name>A0A2M8KDN1_9BACT</name>
<evidence type="ECO:0000313" key="3">
    <source>
        <dbReference type="Proteomes" id="UP000231450"/>
    </source>
</evidence>
<feature type="transmembrane region" description="Helical" evidence="1">
    <location>
        <begin position="6"/>
        <end position="26"/>
    </location>
</feature>
<feature type="transmembrane region" description="Helical" evidence="1">
    <location>
        <begin position="290"/>
        <end position="310"/>
    </location>
</feature>
<evidence type="ECO:0000256" key="1">
    <source>
        <dbReference type="SAM" id="Phobius"/>
    </source>
</evidence>
<feature type="transmembrane region" description="Helical" evidence="1">
    <location>
        <begin position="38"/>
        <end position="56"/>
    </location>
</feature>
<feature type="transmembrane region" description="Helical" evidence="1">
    <location>
        <begin position="353"/>
        <end position="369"/>
    </location>
</feature>
<keyword evidence="1" id="KW-0812">Transmembrane</keyword>
<feature type="transmembrane region" description="Helical" evidence="1">
    <location>
        <begin position="257"/>
        <end position="278"/>
    </location>
</feature>